<feature type="domain" description="Glycine transporter" evidence="8">
    <location>
        <begin position="97"/>
        <end position="169"/>
    </location>
</feature>
<evidence type="ECO:0000256" key="6">
    <source>
        <dbReference type="ARBA" id="ARBA00023136"/>
    </source>
</evidence>
<evidence type="ECO:0000256" key="5">
    <source>
        <dbReference type="ARBA" id="ARBA00022989"/>
    </source>
</evidence>
<evidence type="ECO:0000256" key="4">
    <source>
        <dbReference type="ARBA" id="ARBA00022692"/>
    </source>
</evidence>
<keyword evidence="3" id="KW-1003">Cell membrane</keyword>
<evidence type="ECO:0000256" key="1">
    <source>
        <dbReference type="ARBA" id="ARBA00004651"/>
    </source>
</evidence>
<dbReference type="PANTHER" id="PTHR30506">
    <property type="entry name" value="INNER MEMBRANE PROTEIN"/>
    <property type="match status" value="1"/>
</dbReference>
<accession>A0ABN3MBN7</accession>
<dbReference type="PANTHER" id="PTHR30506:SF3">
    <property type="entry name" value="UPF0126 INNER MEMBRANE PROTEIN YADS-RELATED"/>
    <property type="match status" value="1"/>
</dbReference>
<protein>
    <submittedName>
        <fullName evidence="9">Trimeric intracellular cation channel family protein</fullName>
    </submittedName>
</protein>
<dbReference type="RefSeq" id="WP_344257053.1">
    <property type="nucleotide sequence ID" value="NZ_BAAARE010000026.1"/>
</dbReference>
<evidence type="ECO:0000313" key="9">
    <source>
        <dbReference type="EMBL" id="GAA2499298.1"/>
    </source>
</evidence>
<feature type="transmembrane region" description="Helical" evidence="7">
    <location>
        <begin position="6"/>
        <end position="28"/>
    </location>
</feature>
<dbReference type="InterPro" id="IPR005115">
    <property type="entry name" value="Gly_transporter"/>
</dbReference>
<comment type="subcellular location">
    <subcellularLocation>
        <location evidence="1">Cell membrane</location>
        <topology evidence="1">Multi-pass membrane protein</topology>
    </subcellularLocation>
</comment>
<keyword evidence="6 7" id="KW-0472">Membrane</keyword>
<comment type="similarity">
    <text evidence="2">Belongs to the UPF0126 family.</text>
</comment>
<feature type="transmembrane region" description="Helical" evidence="7">
    <location>
        <begin position="68"/>
        <end position="85"/>
    </location>
</feature>
<dbReference type="Pfam" id="PF03458">
    <property type="entry name" value="Gly_transporter"/>
    <property type="match status" value="2"/>
</dbReference>
<name>A0ABN3MBN7_9MICO</name>
<feature type="transmembrane region" description="Helical" evidence="7">
    <location>
        <begin position="35"/>
        <end position="56"/>
    </location>
</feature>
<sequence>MKAADVLLLVLDLAGTLVFALNGALTAIRSVRVDIVGVITLGMITALGGGIVRDVIIDRLPPATFSDWRYLAVAGVGALVAFALGRRLDRIALSINVFDAMGLSLFAVTGATKALQTGLGPVQAVILGAITAVGGGTLRDVLIGQVPSVLRSGLYAIPALVGAGITVVAVRLGVDGLAAALVAALACFTIRMVGLRYGIDAPTPRDAPPS</sequence>
<reference evidence="9 10" key="1">
    <citation type="journal article" date="2019" name="Int. J. Syst. Evol. Microbiol.">
        <title>The Global Catalogue of Microorganisms (GCM) 10K type strain sequencing project: providing services to taxonomists for standard genome sequencing and annotation.</title>
        <authorList>
            <consortium name="The Broad Institute Genomics Platform"/>
            <consortium name="The Broad Institute Genome Sequencing Center for Infectious Disease"/>
            <person name="Wu L."/>
            <person name="Ma J."/>
        </authorList>
    </citation>
    <scope>NUCLEOTIDE SEQUENCE [LARGE SCALE GENOMIC DNA]</scope>
    <source>
        <strain evidence="9 10">JCM 16259</strain>
    </source>
</reference>
<comment type="caution">
    <text evidence="9">The sequence shown here is derived from an EMBL/GenBank/DDBJ whole genome shotgun (WGS) entry which is preliminary data.</text>
</comment>
<evidence type="ECO:0000313" key="10">
    <source>
        <dbReference type="Proteomes" id="UP001500730"/>
    </source>
</evidence>
<feature type="domain" description="Glycine transporter" evidence="8">
    <location>
        <begin position="10"/>
        <end position="84"/>
    </location>
</feature>
<proteinExistence type="inferred from homology"/>
<feature type="transmembrane region" description="Helical" evidence="7">
    <location>
        <begin position="178"/>
        <end position="199"/>
    </location>
</feature>
<dbReference type="Proteomes" id="UP001500730">
    <property type="component" value="Unassembled WGS sequence"/>
</dbReference>
<keyword evidence="10" id="KW-1185">Reference proteome</keyword>
<feature type="transmembrane region" description="Helical" evidence="7">
    <location>
        <begin position="154"/>
        <end position="172"/>
    </location>
</feature>
<evidence type="ECO:0000256" key="7">
    <source>
        <dbReference type="SAM" id="Phobius"/>
    </source>
</evidence>
<evidence type="ECO:0000256" key="2">
    <source>
        <dbReference type="ARBA" id="ARBA00008193"/>
    </source>
</evidence>
<dbReference type="EMBL" id="BAAARE010000026">
    <property type="protein sequence ID" value="GAA2499298.1"/>
    <property type="molecule type" value="Genomic_DNA"/>
</dbReference>
<keyword evidence="5 7" id="KW-1133">Transmembrane helix</keyword>
<feature type="transmembrane region" description="Helical" evidence="7">
    <location>
        <begin position="97"/>
        <end position="116"/>
    </location>
</feature>
<gene>
    <name evidence="9" type="ORF">GCM10009858_42040</name>
</gene>
<organism evidence="9 10">
    <name type="scientific">Terrabacter carboxydivorans</name>
    <dbReference type="NCBI Taxonomy" id="619730"/>
    <lineage>
        <taxon>Bacteria</taxon>
        <taxon>Bacillati</taxon>
        <taxon>Actinomycetota</taxon>
        <taxon>Actinomycetes</taxon>
        <taxon>Micrococcales</taxon>
        <taxon>Intrasporangiaceae</taxon>
        <taxon>Terrabacter</taxon>
    </lineage>
</organism>
<evidence type="ECO:0000256" key="3">
    <source>
        <dbReference type="ARBA" id="ARBA00022475"/>
    </source>
</evidence>
<feature type="transmembrane region" description="Helical" evidence="7">
    <location>
        <begin position="122"/>
        <end position="142"/>
    </location>
</feature>
<keyword evidence="4 7" id="KW-0812">Transmembrane</keyword>
<evidence type="ECO:0000259" key="8">
    <source>
        <dbReference type="Pfam" id="PF03458"/>
    </source>
</evidence>